<keyword evidence="2" id="KW-1185">Reference proteome</keyword>
<reference evidence="1 2" key="1">
    <citation type="submission" date="2020-08" db="EMBL/GenBank/DDBJ databases">
        <title>Genomic Encyclopedia of Type Strains, Phase III (KMG-III): the genomes of soil and plant-associated and newly described type strains.</title>
        <authorList>
            <person name="Whitman W."/>
        </authorList>
    </citation>
    <scope>NUCLEOTIDE SEQUENCE [LARGE SCALE GENOMIC DNA]</scope>
    <source>
        <strain evidence="1 2">CECT 3273</strain>
    </source>
</reference>
<evidence type="ECO:0000313" key="2">
    <source>
        <dbReference type="Proteomes" id="UP000579523"/>
    </source>
</evidence>
<accession>A0A7W7PSG3</accession>
<gene>
    <name evidence="1" type="ORF">FHS37_003510</name>
</gene>
<evidence type="ECO:0000313" key="1">
    <source>
        <dbReference type="EMBL" id="MBB4899450.1"/>
    </source>
</evidence>
<protein>
    <recommendedName>
        <fullName evidence="3">DUF4265 domain-containing protein</fullName>
    </recommendedName>
</protein>
<dbReference type="AlphaFoldDB" id="A0A7W7PSG3"/>
<dbReference type="Pfam" id="PF14085">
    <property type="entry name" value="DUF4265"/>
    <property type="match status" value="1"/>
</dbReference>
<sequence>MIDDQELDASPPTVHELVGLSFNLRYVVWQLRLITRLGPGAGGAAGRRMMTCMESVVEKIKVWFRFVPREGWFPQDTEGLWATKLSDDTASVQNAPFLQDGVAEGDVVRYRTDSDGTHWAVGRVSSSGNCTIRVTPVPTGPLGRSPQAVHQRLSAFNLGGEVFSEDFPMVAFTAPAGADYTGIKALLTQGQEEGWWHYEVGCGTDEWWNA</sequence>
<dbReference type="InterPro" id="IPR025361">
    <property type="entry name" value="DUF4265"/>
</dbReference>
<dbReference type="EMBL" id="JACHJI010000005">
    <property type="protein sequence ID" value="MBB4899450.1"/>
    <property type="molecule type" value="Genomic_DNA"/>
</dbReference>
<name>A0A7W7PSG3_9ACTN</name>
<organism evidence="1 2">
    <name type="scientific">Streptomyces griseomycini</name>
    <dbReference type="NCBI Taxonomy" id="66895"/>
    <lineage>
        <taxon>Bacteria</taxon>
        <taxon>Bacillati</taxon>
        <taxon>Actinomycetota</taxon>
        <taxon>Actinomycetes</taxon>
        <taxon>Kitasatosporales</taxon>
        <taxon>Streptomycetaceae</taxon>
        <taxon>Streptomyces</taxon>
    </lineage>
</organism>
<comment type="caution">
    <text evidence="1">The sequence shown here is derived from an EMBL/GenBank/DDBJ whole genome shotgun (WGS) entry which is preliminary data.</text>
</comment>
<dbReference type="Proteomes" id="UP000579523">
    <property type="component" value="Unassembled WGS sequence"/>
</dbReference>
<evidence type="ECO:0008006" key="3">
    <source>
        <dbReference type="Google" id="ProtNLM"/>
    </source>
</evidence>
<proteinExistence type="predicted"/>